<organism evidence="2">
    <name type="scientific">uncultured Frankineae bacterium</name>
    <dbReference type="NCBI Taxonomy" id="437475"/>
    <lineage>
        <taxon>Bacteria</taxon>
        <taxon>Bacillati</taxon>
        <taxon>Actinomycetota</taxon>
        <taxon>Actinomycetes</taxon>
        <taxon>Frankiales</taxon>
        <taxon>environmental samples</taxon>
    </lineage>
</organism>
<reference evidence="2" key="1">
    <citation type="submission" date="2020-02" db="EMBL/GenBank/DDBJ databases">
        <authorList>
            <person name="Meier V. D."/>
        </authorList>
    </citation>
    <scope>NUCLEOTIDE SEQUENCE</scope>
    <source>
        <strain evidence="2">AVDCRST_MAG16</strain>
    </source>
</reference>
<name>A0A6J4KQ33_9ACTN</name>
<evidence type="ECO:0000256" key="1">
    <source>
        <dbReference type="SAM" id="MobiDB-lite"/>
    </source>
</evidence>
<sequence>DRCAAARLHPLPRLLHAAVGARPLPRLRAAADRTRCRPPLGRRRRAAAARARPRRAARRAPRAPARPAHGRAGPGPGRPAAPLRAGLDRVGGSRWSSCRVDVAAGAEPAADRRRAAAGSSRSGLRGRDLRAARSDRPRAGPGGPHRRGGSGGGPCAGAG</sequence>
<proteinExistence type="predicted"/>
<feature type="non-terminal residue" evidence="2">
    <location>
        <position position="1"/>
    </location>
</feature>
<feature type="compositionally biased region" description="Basic and acidic residues" evidence="1">
    <location>
        <begin position="125"/>
        <end position="138"/>
    </location>
</feature>
<gene>
    <name evidence="2" type="ORF">AVDCRST_MAG16-222</name>
</gene>
<feature type="compositionally biased region" description="Basic residues" evidence="1">
    <location>
        <begin position="40"/>
        <end position="61"/>
    </location>
</feature>
<accession>A0A6J4KQ33</accession>
<dbReference type="AlphaFoldDB" id="A0A6J4KQ33"/>
<feature type="non-terminal residue" evidence="2">
    <location>
        <position position="159"/>
    </location>
</feature>
<feature type="compositionally biased region" description="Low complexity" evidence="1">
    <location>
        <begin position="62"/>
        <end position="71"/>
    </location>
</feature>
<feature type="compositionally biased region" description="Low complexity" evidence="1">
    <location>
        <begin position="99"/>
        <end position="108"/>
    </location>
</feature>
<protein>
    <submittedName>
        <fullName evidence="2">Uncharacterized protein</fullName>
    </submittedName>
</protein>
<evidence type="ECO:0000313" key="2">
    <source>
        <dbReference type="EMBL" id="CAA9312179.1"/>
    </source>
</evidence>
<dbReference type="EMBL" id="CADCUE010000019">
    <property type="protein sequence ID" value="CAA9312179.1"/>
    <property type="molecule type" value="Genomic_DNA"/>
</dbReference>
<feature type="compositionally biased region" description="Gly residues" evidence="1">
    <location>
        <begin position="149"/>
        <end position="159"/>
    </location>
</feature>
<feature type="region of interest" description="Disordered" evidence="1">
    <location>
        <begin position="29"/>
        <end position="159"/>
    </location>
</feature>